<dbReference type="EMBL" id="JAZGQO010000021">
    <property type="protein sequence ID" value="KAK6166296.1"/>
    <property type="molecule type" value="Genomic_DNA"/>
</dbReference>
<feature type="domain" description="PiggyBac transposable element-derived protein" evidence="1">
    <location>
        <begin position="1"/>
        <end position="124"/>
    </location>
</feature>
<comment type="caution">
    <text evidence="2">The sequence shown here is derived from an EMBL/GenBank/DDBJ whole genome shotgun (WGS) entry which is preliminary data.</text>
</comment>
<gene>
    <name evidence="2" type="ORF">SNE40_023027</name>
</gene>
<sequence length="148" mass="17738">MKCFIGLSLLMGVIYKPRIPMYWSTDDMLSTPLFGQVMTRDRYLLITKFLHFSNNRDLTNDQNEDRDRLHKVRPFIRKIQERCRRVYEPSQYLSVDEPLLLYKGRLCFKQFIRTKRARFGIKLCTHDGITLDLFRDQLNPEPDMLATE</sequence>
<evidence type="ECO:0000313" key="3">
    <source>
        <dbReference type="Proteomes" id="UP001347796"/>
    </source>
</evidence>
<reference evidence="2 3" key="1">
    <citation type="submission" date="2024-01" db="EMBL/GenBank/DDBJ databases">
        <title>The genome of the rayed Mediterranean limpet Patella caerulea (Linnaeus, 1758).</title>
        <authorList>
            <person name="Anh-Thu Weber A."/>
            <person name="Halstead-Nussloch G."/>
        </authorList>
    </citation>
    <scope>NUCLEOTIDE SEQUENCE [LARGE SCALE GENOMIC DNA]</scope>
    <source>
        <strain evidence="2">AATW-2023a</strain>
        <tissue evidence="2">Whole specimen</tissue>
    </source>
</reference>
<dbReference type="AlphaFoldDB" id="A0AAN8G9B7"/>
<dbReference type="Pfam" id="PF13843">
    <property type="entry name" value="DDE_Tnp_1_7"/>
    <property type="match status" value="1"/>
</dbReference>
<evidence type="ECO:0000313" key="2">
    <source>
        <dbReference type="EMBL" id="KAK6166296.1"/>
    </source>
</evidence>
<dbReference type="InterPro" id="IPR029526">
    <property type="entry name" value="PGBD"/>
</dbReference>
<protein>
    <recommendedName>
        <fullName evidence="1">PiggyBac transposable element-derived protein domain-containing protein</fullName>
    </recommendedName>
</protein>
<dbReference type="Proteomes" id="UP001347796">
    <property type="component" value="Unassembled WGS sequence"/>
</dbReference>
<dbReference type="PANTHER" id="PTHR46599">
    <property type="entry name" value="PIGGYBAC TRANSPOSABLE ELEMENT-DERIVED PROTEIN 4"/>
    <property type="match status" value="1"/>
</dbReference>
<dbReference type="PANTHER" id="PTHR46599:SF3">
    <property type="entry name" value="PIGGYBAC TRANSPOSABLE ELEMENT-DERIVED PROTEIN 4"/>
    <property type="match status" value="1"/>
</dbReference>
<organism evidence="2 3">
    <name type="scientific">Patella caerulea</name>
    <name type="common">Rayed Mediterranean limpet</name>
    <dbReference type="NCBI Taxonomy" id="87958"/>
    <lineage>
        <taxon>Eukaryota</taxon>
        <taxon>Metazoa</taxon>
        <taxon>Spiralia</taxon>
        <taxon>Lophotrochozoa</taxon>
        <taxon>Mollusca</taxon>
        <taxon>Gastropoda</taxon>
        <taxon>Patellogastropoda</taxon>
        <taxon>Patelloidea</taxon>
        <taxon>Patellidae</taxon>
        <taxon>Patella</taxon>
    </lineage>
</organism>
<name>A0AAN8G9B7_PATCE</name>
<evidence type="ECO:0000259" key="1">
    <source>
        <dbReference type="Pfam" id="PF13843"/>
    </source>
</evidence>
<accession>A0AAN8G9B7</accession>
<keyword evidence="3" id="KW-1185">Reference proteome</keyword>
<proteinExistence type="predicted"/>